<evidence type="ECO:0000313" key="2">
    <source>
        <dbReference type="EMBL" id="ETN06976.1"/>
    </source>
</evidence>
<dbReference type="GeneID" id="20191894"/>
<dbReference type="RefSeq" id="XP_008907944.1">
    <property type="nucleotide sequence ID" value="XM_008909696.1"/>
</dbReference>
<evidence type="ECO:0000313" key="3">
    <source>
        <dbReference type="Proteomes" id="UP000018817"/>
    </source>
</evidence>
<dbReference type="VEuPathDB" id="FungiDB:PPTG_23295"/>
<protein>
    <submittedName>
        <fullName evidence="2">Uncharacterized protein</fullName>
    </submittedName>
</protein>
<dbReference type="AlphaFoldDB" id="W2Q276"/>
<organism evidence="2 3">
    <name type="scientific">Phytophthora nicotianae (strain INRA-310)</name>
    <name type="common">Phytophthora parasitica</name>
    <dbReference type="NCBI Taxonomy" id="761204"/>
    <lineage>
        <taxon>Eukaryota</taxon>
        <taxon>Sar</taxon>
        <taxon>Stramenopiles</taxon>
        <taxon>Oomycota</taxon>
        <taxon>Peronosporomycetes</taxon>
        <taxon>Peronosporales</taxon>
        <taxon>Peronosporaceae</taxon>
        <taxon>Phytophthora</taxon>
    </lineage>
</organism>
<reference evidence="3" key="1">
    <citation type="submission" date="2011-12" db="EMBL/GenBank/DDBJ databases">
        <authorList>
            <consortium name="The Broad Institute Genome Sequencing Platform"/>
            <person name="Russ C."/>
            <person name="Tyler B."/>
            <person name="Panabieres F."/>
            <person name="Shan W."/>
            <person name="Tripathy S."/>
            <person name="Grunwald N."/>
            <person name="Machado M."/>
            <person name="Young S.K."/>
            <person name="Zeng Q."/>
            <person name="Gargeya S."/>
            <person name="Fitzgerald M."/>
            <person name="Haas B."/>
            <person name="Abouelleil A."/>
            <person name="Alvarado L."/>
            <person name="Arachchi H.M."/>
            <person name="Berlin A."/>
            <person name="Chapman S.B."/>
            <person name="Gearin G."/>
            <person name="Goldberg J."/>
            <person name="Griggs A."/>
            <person name="Gujja S."/>
            <person name="Hansen M."/>
            <person name="Heiman D."/>
            <person name="Howarth C."/>
            <person name="Larimer J."/>
            <person name="Lui A."/>
            <person name="MacDonald P.J.P."/>
            <person name="McCowen C."/>
            <person name="Montmayeur A."/>
            <person name="Murphy C."/>
            <person name="Neiman D."/>
            <person name="Pearson M."/>
            <person name="Priest M."/>
            <person name="Roberts A."/>
            <person name="Saif S."/>
            <person name="Shea T."/>
            <person name="Sisk P."/>
            <person name="Stolte C."/>
            <person name="Sykes S."/>
            <person name="Wortman J."/>
            <person name="Nusbaum C."/>
            <person name="Birren B."/>
        </authorList>
    </citation>
    <scope>NUCLEOTIDE SEQUENCE [LARGE SCALE GENOMIC DNA]</scope>
    <source>
        <strain evidence="3">INRA-310</strain>
    </source>
</reference>
<gene>
    <name evidence="2" type="ORF">PPTG_23295</name>
</gene>
<feature type="compositionally biased region" description="Polar residues" evidence="1">
    <location>
        <begin position="78"/>
        <end position="91"/>
    </location>
</feature>
<dbReference type="Proteomes" id="UP000018817">
    <property type="component" value="Unassembled WGS sequence"/>
</dbReference>
<accession>W2Q276</accession>
<name>W2Q276_PHYN3</name>
<feature type="compositionally biased region" description="Polar residues" evidence="1">
    <location>
        <begin position="59"/>
        <end position="70"/>
    </location>
</feature>
<feature type="region of interest" description="Disordered" evidence="1">
    <location>
        <begin position="59"/>
        <end position="91"/>
    </location>
</feature>
<reference evidence="2 3" key="2">
    <citation type="submission" date="2013-11" db="EMBL/GenBank/DDBJ databases">
        <title>The Genome Sequence of Phytophthora parasitica INRA-310.</title>
        <authorList>
            <consortium name="The Broad Institute Genomics Platform"/>
            <person name="Russ C."/>
            <person name="Tyler B."/>
            <person name="Panabieres F."/>
            <person name="Shan W."/>
            <person name="Tripathy S."/>
            <person name="Grunwald N."/>
            <person name="Machado M."/>
            <person name="Johnson C.S."/>
            <person name="Arredondo F."/>
            <person name="Hong C."/>
            <person name="Coffey M."/>
            <person name="Young S.K."/>
            <person name="Zeng Q."/>
            <person name="Gargeya S."/>
            <person name="Fitzgerald M."/>
            <person name="Abouelleil A."/>
            <person name="Alvarado L."/>
            <person name="Chapman S.B."/>
            <person name="Gainer-Dewar J."/>
            <person name="Goldberg J."/>
            <person name="Griggs A."/>
            <person name="Gujja S."/>
            <person name="Hansen M."/>
            <person name="Howarth C."/>
            <person name="Imamovic A."/>
            <person name="Ireland A."/>
            <person name="Larimer J."/>
            <person name="McCowan C."/>
            <person name="Murphy C."/>
            <person name="Pearson M."/>
            <person name="Poon T.W."/>
            <person name="Priest M."/>
            <person name="Roberts A."/>
            <person name="Saif S."/>
            <person name="Shea T."/>
            <person name="Sykes S."/>
            <person name="Wortman J."/>
            <person name="Nusbaum C."/>
            <person name="Birren B."/>
        </authorList>
    </citation>
    <scope>NUCLEOTIDE SEQUENCE [LARGE SCALE GENOMIC DNA]</scope>
    <source>
        <strain evidence="2 3">INRA-310</strain>
    </source>
</reference>
<dbReference type="EMBL" id="KI669594">
    <property type="protein sequence ID" value="ETN06976.1"/>
    <property type="molecule type" value="Genomic_DNA"/>
</dbReference>
<evidence type="ECO:0000256" key="1">
    <source>
        <dbReference type="SAM" id="MobiDB-lite"/>
    </source>
</evidence>
<sequence>MKPKSRQQHQIENKSTTYETHYTQALGNFFAIQWGKPKLVALDPLKHLAKSQRAIQYNFSSDPASLTSPNAELLGTDSRASQYNRHQSPNK</sequence>
<proteinExistence type="predicted"/>